<keyword evidence="3" id="KW-1185">Reference proteome</keyword>
<evidence type="ECO:0000256" key="1">
    <source>
        <dbReference type="SAM" id="MobiDB-lite"/>
    </source>
</evidence>
<name>A0A183SL17_SCHSO</name>
<feature type="region of interest" description="Disordered" evidence="1">
    <location>
        <begin position="162"/>
        <end position="191"/>
    </location>
</feature>
<evidence type="ECO:0000313" key="3">
    <source>
        <dbReference type="Proteomes" id="UP000275846"/>
    </source>
</evidence>
<sequence length="284" mass="31554">MCWHHGGSAFVDTHVTEEVHAPTGRGGCPRCRRCDEPSYVCPVCGRWEEPNFEEPQVRVWYEIEAATGAFTTWTTCTQGINDRLMSIRLPLQGDQFATIISAYAPPMTSSDAAKDEFYEDLHALLAIVPKEDKLIFLGYFNARVGTEYAAWQGVLGPHGLGSCGNKTSNNSPTTTNRRKPVKHKSGRKSKSVRNSFNLLSTAGDPRSGAEKFEDVNVNDHIEKYREMKLSQMNKKGFIIAPKLPIATLDISAAAGDLSKYVSSKIVQCLHFSVKARKCCFRFPT</sequence>
<dbReference type="WBParaSite" id="SSLN_0000507401-mRNA-1">
    <property type="protein sequence ID" value="SSLN_0000507401-mRNA-1"/>
    <property type="gene ID" value="SSLN_0000507401"/>
</dbReference>
<gene>
    <name evidence="2" type="ORF">SSLN_LOCUS4915</name>
</gene>
<organism evidence="4">
    <name type="scientific">Schistocephalus solidus</name>
    <name type="common">Tapeworm</name>
    <dbReference type="NCBI Taxonomy" id="70667"/>
    <lineage>
        <taxon>Eukaryota</taxon>
        <taxon>Metazoa</taxon>
        <taxon>Spiralia</taxon>
        <taxon>Lophotrochozoa</taxon>
        <taxon>Platyhelminthes</taxon>
        <taxon>Cestoda</taxon>
        <taxon>Eucestoda</taxon>
        <taxon>Diphyllobothriidea</taxon>
        <taxon>Diphyllobothriidae</taxon>
        <taxon>Schistocephalus</taxon>
    </lineage>
</organism>
<dbReference type="InterPro" id="IPR036691">
    <property type="entry name" value="Endo/exonu/phosph_ase_sf"/>
</dbReference>
<dbReference type="Proteomes" id="UP000275846">
    <property type="component" value="Unassembled WGS sequence"/>
</dbReference>
<feature type="compositionally biased region" description="Basic residues" evidence="1">
    <location>
        <begin position="176"/>
        <end position="191"/>
    </location>
</feature>
<dbReference type="EMBL" id="UYSU01033051">
    <property type="protein sequence ID" value="VDL91300.1"/>
    <property type="molecule type" value="Genomic_DNA"/>
</dbReference>
<evidence type="ECO:0000313" key="2">
    <source>
        <dbReference type="EMBL" id="VDL91300.1"/>
    </source>
</evidence>
<accession>A0A183SL17</accession>
<evidence type="ECO:0000313" key="4">
    <source>
        <dbReference type="WBParaSite" id="SSLN_0000507401-mRNA-1"/>
    </source>
</evidence>
<feature type="compositionally biased region" description="Low complexity" evidence="1">
    <location>
        <begin position="165"/>
        <end position="175"/>
    </location>
</feature>
<reference evidence="4" key="1">
    <citation type="submission" date="2016-06" db="UniProtKB">
        <authorList>
            <consortium name="WormBaseParasite"/>
        </authorList>
    </citation>
    <scope>IDENTIFICATION</scope>
</reference>
<reference evidence="2 3" key="2">
    <citation type="submission" date="2018-11" db="EMBL/GenBank/DDBJ databases">
        <authorList>
            <consortium name="Pathogen Informatics"/>
        </authorList>
    </citation>
    <scope>NUCLEOTIDE SEQUENCE [LARGE SCALE GENOMIC DNA]</scope>
    <source>
        <strain evidence="2 3">NST_G2</strain>
    </source>
</reference>
<dbReference type="Gene3D" id="3.60.10.10">
    <property type="entry name" value="Endonuclease/exonuclease/phosphatase"/>
    <property type="match status" value="1"/>
</dbReference>
<protein>
    <submittedName>
        <fullName evidence="4">Endonuclease/exonuclease/phosphatase domain-containing protein</fullName>
    </submittedName>
</protein>
<proteinExistence type="predicted"/>
<dbReference type="OrthoDB" id="10030815at2759"/>
<dbReference type="AlphaFoldDB" id="A0A183SL17"/>
<dbReference type="SUPFAM" id="SSF56219">
    <property type="entry name" value="DNase I-like"/>
    <property type="match status" value="1"/>
</dbReference>